<dbReference type="AlphaFoldDB" id="A0A6J7DN32"/>
<evidence type="ECO:0000259" key="4">
    <source>
        <dbReference type="PROSITE" id="PS50977"/>
    </source>
</evidence>
<dbReference type="PANTHER" id="PTHR30055:SF226">
    <property type="entry name" value="HTH-TYPE TRANSCRIPTIONAL REGULATOR PKSA"/>
    <property type="match status" value="1"/>
</dbReference>
<dbReference type="PANTHER" id="PTHR30055">
    <property type="entry name" value="HTH-TYPE TRANSCRIPTIONAL REGULATOR RUTR"/>
    <property type="match status" value="1"/>
</dbReference>
<organism evidence="5">
    <name type="scientific">freshwater metagenome</name>
    <dbReference type="NCBI Taxonomy" id="449393"/>
    <lineage>
        <taxon>unclassified sequences</taxon>
        <taxon>metagenomes</taxon>
        <taxon>ecological metagenomes</taxon>
    </lineage>
</organism>
<dbReference type="PRINTS" id="PR00455">
    <property type="entry name" value="HTHTETR"/>
</dbReference>
<keyword evidence="1" id="KW-0805">Transcription regulation</keyword>
<feature type="domain" description="HTH tetR-type" evidence="4">
    <location>
        <begin position="4"/>
        <end position="64"/>
    </location>
</feature>
<dbReference type="Gene3D" id="1.10.357.10">
    <property type="entry name" value="Tetracycline Repressor, domain 2"/>
    <property type="match status" value="1"/>
</dbReference>
<evidence type="ECO:0000256" key="2">
    <source>
        <dbReference type="ARBA" id="ARBA00023125"/>
    </source>
</evidence>
<dbReference type="GO" id="GO:0003700">
    <property type="term" value="F:DNA-binding transcription factor activity"/>
    <property type="evidence" value="ECO:0007669"/>
    <property type="project" value="TreeGrafter"/>
</dbReference>
<dbReference type="Pfam" id="PF00440">
    <property type="entry name" value="TetR_N"/>
    <property type="match status" value="1"/>
</dbReference>
<protein>
    <submittedName>
        <fullName evidence="5">Unannotated protein</fullName>
    </submittedName>
</protein>
<accession>A0A6J7DN32</accession>
<dbReference type="EMBL" id="CAFBLQ010000071">
    <property type="protein sequence ID" value="CAB4872021.1"/>
    <property type="molecule type" value="Genomic_DNA"/>
</dbReference>
<dbReference type="InterPro" id="IPR054129">
    <property type="entry name" value="DesT_TetR_C"/>
</dbReference>
<dbReference type="SUPFAM" id="SSF46689">
    <property type="entry name" value="Homeodomain-like"/>
    <property type="match status" value="1"/>
</dbReference>
<dbReference type="PROSITE" id="PS50977">
    <property type="entry name" value="HTH_TETR_2"/>
    <property type="match status" value="1"/>
</dbReference>
<name>A0A6J7DN32_9ZZZZ</name>
<evidence type="ECO:0000256" key="3">
    <source>
        <dbReference type="ARBA" id="ARBA00023163"/>
    </source>
</evidence>
<sequence>MKAAEMRRDLLSAASDVFARSGYRASSLEEIAQAAGVSKAVVYEHFDSKRELHAELLEARVSELVRRLQASADLGETGEERLRGGIRTFFGFVAEHRAEWDGLLRDPGDAEIAATLTAIHQEVVGVVAGLLAAEPDILGDQDEDPDGRALMLEAHAQQLVGATRALAAWWQEHEAIPLEMVLDRAMEFCWIGMARISAGTRLDGGPSVG</sequence>
<dbReference type="InterPro" id="IPR050109">
    <property type="entry name" value="HTH-type_TetR-like_transc_reg"/>
</dbReference>
<keyword evidence="2" id="KW-0238">DNA-binding</keyword>
<dbReference type="InterPro" id="IPR001647">
    <property type="entry name" value="HTH_TetR"/>
</dbReference>
<dbReference type="PROSITE" id="PS01081">
    <property type="entry name" value="HTH_TETR_1"/>
    <property type="match status" value="1"/>
</dbReference>
<reference evidence="5" key="1">
    <citation type="submission" date="2020-05" db="EMBL/GenBank/DDBJ databases">
        <authorList>
            <person name="Chiriac C."/>
            <person name="Salcher M."/>
            <person name="Ghai R."/>
            <person name="Kavagutti S V."/>
        </authorList>
    </citation>
    <scope>NUCLEOTIDE SEQUENCE</scope>
</reference>
<keyword evidence="3" id="KW-0804">Transcription</keyword>
<gene>
    <name evidence="5" type="ORF">UFOPK3423_00792</name>
</gene>
<dbReference type="Pfam" id="PF21943">
    <property type="entry name" value="TetR_C_46"/>
    <property type="match status" value="1"/>
</dbReference>
<evidence type="ECO:0000313" key="5">
    <source>
        <dbReference type="EMBL" id="CAB4872021.1"/>
    </source>
</evidence>
<evidence type="ECO:0000256" key="1">
    <source>
        <dbReference type="ARBA" id="ARBA00023015"/>
    </source>
</evidence>
<dbReference type="InterPro" id="IPR023772">
    <property type="entry name" value="DNA-bd_HTH_TetR-type_CS"/>
</dbReference>
<proteinExistence type="predicted"/>
<dbReference type="GO" id="GO:0000976">
    <property type="term" value="F:transcription cis-regulatory region binding"/>
    <property type="evidence" value="ECO:0007669"/>
    <property type="project" value="TreeGrafter"/>
</dbReference>
<dbReference type="InterPro" id="IPR009057">
    <property type="entry name" value="Homeodomain-like_sf"/>
</dbReference>